<dbReference type="Gene3D" id="1.10.530.40">
    <property type="match status" value="1"/>
</dbReference>
<comment type="similarity">
    <text evidence="1">Belongs to the glycosyl hydrolase 24 family.</text>
</comment>
<proteinExistence type="inferred from homology"/>
<comment type="catalytic activity">
    <reaction evidence="1">
        <text>Hydrolysis of (1-&gt;4)-beta-linkages between N-acetylmuramic acid and N-acetyl-D-glucosamine residues in a peptidoglycan and between N-acetyl-D-glucosamine residues in chitodextrins.</text>
        <dbReference type="EC" id="3.2.1.17"/>
    </reaction>
</comment>
<dbReference type="GO" id="GO:0031640">
    <property type="term" value="P:killing of cells of another organism"/>
    <property type="evidence" value="ECO:0007669"/>
    <property type="project" value="UniProtKB-KW"/>
</dbReference>
<dbReference type="InterPro" id="IPR023346">
    <property type="entry name" value="Lysozyme-like_dom_sf"/>
</dbReference>
<dbReference type="EMBL" id="JXXR01000015">
    <property type="protein sequence ID" value="KJY72065.1"/>
    <property type="molecule type" value="Genomic_DNA"/>
</dbReference>
<dbReference type="GO" id="GO:0016998">
    <property type="term" value="P:cell wall macromolecule catabolic process"/>
    <property type="evidence" value="ECO:0007669"/>
    <property type="project" value="InterPro"/>
</dbReference>
<keyword evidence="1" id="KW-0081">Bacteriolytic enzyme</keyword>
<dbReference type="AlphaFoldDB" id="A0A837G5U8"/>
<gene>
    <name evidence="2" type="ORF">TW71_13175</name>
</gene>
<dbReference type="PANTHER" id="PTHR37406">
    <property type="entry name" value="T4-TYPE LYSOZYME 1-RELATED"/>
    <property type="match status" value="1"/>
</dbReference>
<dbReference type="InterPro" id="IPR052619">
    <property type="entry name" value="Phage_lysozyme-like"/>
</dbReference>
<evidence type="ECO:0000256" key="1">
    <source>
        <dbReference type="RuleBase" id="RU003788"/>
    </source>
</evidence>
<organism evidence="2">
    <name type="scientific">Vibrio coralliilyticus</name>
    <dbReference type="NCBI Taxonomy" id="190893"/>
    <lineage>
        <taxon>Bacteria</taxon>
        <taxon>Pseudomonadati</taxon>
        <taxon>Pseudomonadota</taxon>
        <taxon>Gammaproteobacteria</taxon>
        <taxon>Vibrionales</taxon>
        <taxon>Vibrionaceae</taxon>
        <taxon>Vibrio</taxon>
    </lineage>
</organism>
<keyword evidence="1" id="KW-0929">Antimicrobial</keyword>
<reference evidence="2" key="1">
    <citation type="journal article" date="2015" name="BMC Genomics">
        <title>Genome mining reveals unlocked bioactive potential of marine Gram-negative bacteria.</title>
        <authorList>
            <person name="Machado H."/>
            <person name="Sonnenschein E.C."/>
            <person name="Melchiorsen J."/>
            <person name="Gram L."/>
        </authorList>
    </citation>
    <scope>NUCLEOTIDE SEQUENCE</scope>
    <source>
        <strain evidence="2">S2052</strain>
    </source>
</reference>
<dbReference type="InterPro" id="IPR023347">
    <property type="entry name" value="Lysozyme_dom_sf"/>
</dbReference>
<name>A0A837G5U8_9VIBR</name>
<dbReference type="Pfam" id="PF00959">
    <property type="entry name" value="Phage_lysozyme"/>
    <property type="match status" value="1"/>
</dbReference>
<evidence type="ECO:0000313" key="2">
    <source>
        <dbReference type="EMBL" id="KJY72065.1"/>
    </source>
</evidence>
<dbReference type="InterPro" id="IPR002196">
    <property type="entry name" value="Glyco_hydro_24"/>
</dbReference>
<keyword evidence="1" id="KW-0326">Glycosidase</keyword>
<accession>A0A837G5U8</accession>
<protein>
    <recommendedName>
        <fullName evidence="1">Lysozyme</fullName>
        <ecNumber evidence="1">3.2.1.17</ecNumber>
    </recommendedName>
</protein>
<keyword evidence="1" id="KW-0378">Hydrolase</keyword>
<comment type="caution">
    <text evidence="2">The sequence shown here is derived from an EMBL/GenBank/DDBJ whole genome shotgun (WGS) entry which is preliminary data.</text>
</comment>
<sequence length="210" mass="24112">MLLGCVPGQKNPQQRLGSSRPAGSCQLKHTLCHNLEQYEGKVPHMYLDTRGHVTTGIGHLIANTHQAAELEFLHLSSGKRATKSEIIKEFTRIRKLPYGQKYGAGFYKKHTGLILSDQAMFTMMEQHIESFENELWAIYGKTNFERLPDNVKLALFDMIFNLGMPKLKNTFVKFNQHIHAGNFRKAAQECRRRGISDHRNQYVRSLLERA</sequence>
<dbReference type="EC" id="3.2.1.17" evidence="1"/>
<dbReference type="GO" id="GO:0009253">
    <property type="term" value="P:peptidoglycan catabolic process"/>
    <property type="evidence" value="ECO:0007669"/>
    <property type="project" value="InterPro"/>
</dbReference>
<dbReference type="SUPFAM" id="SSF53955">
    <property type="entry name" value="Lysozyme-like"/>
    <property type="match status" value="1"/>
</dbReference>
<dbReference type="GO" id="GO:0042742">
    <property type="term" value="P:defense response to bacterium"/>
    <property type="evidence" value="ECO:0007669"/>
    <property type="project" value="UniProtKB-KW"/>
</dbReference>
<dbReference type="GO" id="GO:0003796">
    <property type="term" value="F:lysozyme activity"/>
    <property type="evidence" value="ECO:0007669"/>
    <property type="project" value="UniProtKB-EC"/>
</dbReference>
<dbReference type="PANTHER" id="PTHR37406:SF1">
    <property type="entry name" value="T4-TYPE LYSOZYME 1-RELATED"/>
    <property type="match status" value="1"/>
</dbReference>